<dbReference type="PANTHER" id="PTHR47816:SF4">
    <property type="entry name" value="RIBOSOMAL RNA SMALL SUBUNIT METHYLTRANSFERASE C"/>
    <property type="match status" value="1"/>
</dbReference>
<dbReference type="InterPro" id="IPR002052">
    <property type="entry name" value="DNA_methylase_N6_adenine_CS"/>
</dbReference>
<keyword evidence="10" id="KW-1185">Reference proteome</keyword>
<dbReference type="InterPro" id="IPR046977">
    <property type="entry name" value="RsmC/RlmG"/>
</dbReference>
<dbReference type="InterPro" id="IPR013675">
    <property type="entry name" value="Mtase_sm_N"/>
</dbReference>
<dbReference type="RefSeq" id="WP_188696016.1">
    <property type="nucleotide sequence ID" value="NZ_BMLS01000004.1"/>
</dbReference>
<dbReference type="GO" id="GO:0005737">
    <property type="term" value="C:cytoplasm"/>
    <property type="evidence" value="ECO:0007669"/>
    <property type="project" value="UniProtKB-SubCell"/>
</dbReference>
<reference evidence="9" key="1">
    <citation type="journal article" date="2014" name="Int. J. Syst. Evol. Microbiol.">
        <title>Complete genome sequence of Corynebacterium casei LMG S-19264T (=DSM 44701T), isolated from a smear-ripened cheese.</title>
        <authorList>
            <consortium name="US DOE Joint Genome Institute (JGI-PGF)"/>
            <person name="Walter F."/>
            <person name="Albersmeier A."/>
            <person name="Kalinowski J."/>
            <person name="Ruckert C."/>
        </authorList>
    </citation>
    <scope>NUCLEOTIDE SEQUENCE</scope>
    <source>
        <strain evidence="9">CGMCC 1.7086</strain>
    </source>
</reference>
<reference evidence="9" key="2">
    <citation type="submission" date="2020-09" db="EMBL/GenBank/DDBJ databases">
        <authorList>
            <person name="Sun Q."/>
            <person name="Zhou Y."/>
        </authorList>
    </citation>
    <scope>NUCLEOTIDE SEQUENCE</scope>
    <source>
        <strain evidence="9">CGMCC 1.7086</strain>
    </source>
</reference>
<dbReference type="Pfam" id="PF05175">
    <property type="entry name" value="MTS"/>
    <property type="match status" value="1"/>
</dbReference>
<dbReference type="InterPro" id="IPR007848">
    <property type="entry name" value="Small_mtfrase_dom"/>
</dbReference>
<evidence type="ECO:0000313" key="9">
    <source>
        <dbReference type="EMBL" id="GGO71246.1"/>
    </source>
</evidence>
<protein>
    <recommendedName>
        <fullName evidence="6">Ribosomal RNA small subunit methyltransferase C</fullName>
        <ecNumber evidence="6">2.1.1.172</ecNumber>
    </recommendedName>
    <alternativeName>
        <fullName evidence="6">16S rRNA m2G1207 methyltransferase</fullName>
    </alternativeName>
    <alternativeName>
        <fullName evidence="6">rRNA (guanine-N(2)-)-methyltransferase RsmC</fullName>
    </alternativeName>
</protein>
<keyword evidence="2 6" id="KW-0698">rRNA processing</keyword>
<dbReference type="InterPro" id="IPR023543">
    <property type="entry name" value="rRNA_ssu_MeTfrase_C"/>
</dbReference>
<keyword evidence="5 6" id="KW-0949">S-adenosyl-L-methionine</keyword>
<evidence type="ECO:0000256" key="5">
    <source>
        <dbReference type="ARBA" id="ARBA00022691"/>
    </source>
</evidence>
<evidence type="ECO:0000256" key="6">
    <source>
        <dbReference type="HAMAP-Rule" id="MF_01862"/>
    </source>
</evidence>
<dbReference type="PANTHER" id="PTHR47816">
    <property type="entry name" value="RIBOSOMAL RNA SMALL SUBUNIT METHYLTRANSFERASE C"/>
    <property type="match status" value="1"/>
</dbReference>
<feature type="domain" description="Methyltransferase small N-terminal" evidence="8">
    <location>
        <begin position="6"/>
        <end position="160"/>
    </location>
</feature>
<accession>A0A917Z0W5</accession>
<keyword evidence="3 6" id="KW-0489">Methyltransferase</keyword>
<dbReference type="GO" id="GO:0003676">
    <property type="term" value="F:nucleic acid binding"/>
    <property type="evidence" value="ECO:0007669"/>
    <property type="project" value="InterPro"/>
</dbReference>
<evidence type="ECO:0000256" key="1">
    <source>
        <dbReference type="ARBA" id="ARBA00022490"/>
    </source>
</evidence>
<comment type="function">
    <text evidence="6">Specifically methylates the guanine in position 1207 of 16S rRNA in the 30S particle.</text>
</comment>
<keyword evidence="1 6" id="KW-0963">Cytoplasm</keyword>
<name>A0A917Z0W5_9ALTE</name>
<sequence length="339" mass="37177">MLSAPSQLLLRNAEHFSQGRWLLVNPEDAQIFRELGEAALFGFHQYFDIYQQACQSTGEQQHHFGPDYPCEAKFDGIVIYMPKAKEQAQMLIANLAHCLVPGGQMLLVGDNKGGVKSAPKLLAGYAEHCNKLDSARHCALFGAILDKPTKAFSLTQWLKKTELKVANQSLTISFLPGVFSQGSLDPATRLLLEQVTKVPGGQVLDFGCGAGVIGCYLGKLNPDTKVVMSDVSALALYCAKLSAEDNGVQADVIASHGLNELKGPFSAVYTNPPFHTGLQTDYQVSEDFIRQVPAKMSPNARLYMVANSFLKYPPLLEKSFGQVQWLADTPKFRVYGCQR</sequence>
<evidence type="ECO:0000259" key="8">
    <source>
        <dbReference type="Pfam" id="PF08468"/>
    </source>
</evidence>
<dbReference type="CDD" id="cd02440">
    <property type="entry name" value="AdoMet_MTases"/>
    <property type="match status" value="1"/>
</dbReference>
<dbReference type="AlphaFoldDB" id="A0A917Z0W5"/>
<evidence type="ECO:0000259" key="7">
    <source>
        <dbReference type="Pfam" id="PF05175"/>
    </source>
</evidence>
<dbReference type="GO" id="GO:0052914">
    <property type="term" value="F:16S rRNA (guanine(1207)-N(2))-methyltransferase activity"/>
    <property type="evidence" value="ECO:0007669"/>
    <property type="project" value="UniProtKB-EC"/>
</dbReference>
<dbReference type="EMBL" id="BMLS01000004">
    <property type="protein sequence ID" value="GGO71246.1"/>
    <property type="molecule type" value="Genomic_DNA"/>
</dbReference>
<keyword evidence="4 6" id="KW-0808">Transferase</keyword>
<dbReference type="Gene3D" id="3.40.50.150">
    <property type="entry name" value="Vaccinia Virus protein VP39"/>
    <property type="match status" value="2"/>
</dbReference>
<comment type="similarity">
    <text evidence="6">Belongs to the methyltransferase superfamily. RsmC family.</text>
</comment>
<comment type="subcellular location">
    <subcellularLocation>
        <location evidence="6">Cytoplasm</location>
    </subcellularLocation>
</comment>
<evidence type="ECO:0000256" key="3">
    <source>
        <dbReference type="ARBA" id="ARBA00022603"/>
    </source>
</evidence>
<comment type="catalytic activity">
    <reaction evidence="6">
        <text>guanosine(1207) in 16S rRNA + S-adenosyl-L-methionine = N(2)-methylguanosine(1207) in 16S rRNA + S-adenosyl-L-homocysteine + H(+)</text>
        <dbReference type="Rhea" id="RHEA:42736"/>
        <dbReference type="Rhea" id="RHEA-COMP:10213"/>
        <dbReference type="Rhea" id="RHEA-COMP:10214"/>
        <dbReference type="ChEBI" id="CHEBI:15378"/>
        <dbReference type="ChEBI" id="CHEBI:57856"/>
        <dbReference type="ChEBI" id="CHEBI:59789"/>
        <dbReference type="ChEBI" id="CHEBI:74269"/>
        <dbReference type="ChEBI" id="CHEBI:74481"/>
        <dbReference type="EC" id="2.1.1.172"/>
    </reaction>
</comment>
<evidence type="ECO:0000313" key="10">
    <source>
        <dbReference type="Proteomes" id="UP000606935"/>
    </source>
</evidence>
<dbReference type="Proteomes" id="UP000606935">
    <property type="component" value="Unassembled WGS sequence"/>
</dbReference>
<dbReference type="Pfam" id="PF08468">
    <property type="entry name" value="MTS_N"/>
    <property type="match status" value="1"/>
</dbReference>
<evidence type="ECO:0000256" key="2">
    <source>
        <dbReference type="ARBA" id="ARBA00022552"/>
    </source>
</evidence>
<comment type="caution">
    <text evidence="9">The sequence shown here is derived from an EMBL/GenBank/DDBJ whole genome shotgun (WGS) entry which is preliminary data.</text>
</comment>
<proteinExistence type="inferred from homology"/>
<feature type="domain" description="Methyltransferase small" evidence="7">
    <location>
        <begin position="170"/>
        <end position="335"/>
    </location>
</feature>
<organism evidence="9 10">
    <name type="scientific">Bowmanella pacifica</name>
    <dbReference type="NCBI Taxonomy" id="502051"/>
    <lineage>
        <taxon>Bacteria</taxon>
        <taxon>Pseudomonadati</taxon>
        <taxon>Pseudomonadota</taxon>
        <taxon>Gammaproteobacteria</taxon>
        <taxon>Alteromonadales</taxon>
        <taxon>Alteromonadaceae</taxon>
        <taxon>Bowmanella</taxon>
    </lineage>
</organism>
<dbReference type="HAMAP" id="MF_01862">
    <property type="entry name" value="16SrRNA_methyltr_C"/>
    <property type="match status" value="1"/>
</dbReference>
<gene>
    <name evidence="6 9" type="primary">rsmC</name>
    <name evidence="9" type="ORF">GCM10010982_26600</name>
</gene>
<comment type="subunit">
    <text evidence="6">Monomer.</text>
</comment>
<dbReference type="EC" id="2.1.1.172" evidence="6"/>
<evidence type="ECO:0000256" key="4">
    <source>
        <dbReference type="ARBA" id="ARBA00022679"/>
    </source>
</evidence>
<dbReference type="PROSITE" id="PS00092">
    <property type="entry name" value="N6_MTASE"/>
    <property type="match status" value="1"/>
</dbReference>
<dbReference type="InterPro" id="IPR029063">
    <property type="entry name" value="SAM-dependent_MTases_sf"/>
</dbReference>
<dbReference type="SUPFAM" id="SSF53335">
    <property type="entry name" value="S-adenosyl-L-methionine-dependent methyltransferases"/>
    <property type="match status" value="1"/>
</dbReference>